<keyword evidence="1 2" id="KW-0436">Ligase</keyword>
<organism evidence="2 3">
    <name type="scientific">Sedimentisphaera salicampi</name>
    <dbReference type="NCBI Taxonomy" id="1941349"/>
    <lineage>
        <taxon>Bacteria</taxon>
        <taxon>Pseudomonadati</taxon>
        <taxon>Planctomycetota</taxon>
        <taxon>Phycisphaerae</taxon>
        <taxon>Sedimentisphaerales</taxon>
        <taxon>Sedimentisphaeraceae</taxon>
        <taxon>Sedimentisphaera</taxon>
    </lineage>
</organism>
<protein>
    <recommendedName>
        <fullName evidence="1">Aspartyl/glutamyl-tRNA(Asn/Gln) amidotransferase subunit C</fullName>
        <shortName evidence="1">Asp/Glu-ADT subunit C</shortName>
        <ecNumber evidence="1">6.3.5.-</ecNumber>
    </recommendedName>
</protein>
<dbReference type="EMBL" id="CP021023">
    <property type="protein sequence ID" value="ARN57234.1"/>
    <property type="molecule type" value="Genomic_DNA"/>
</dbReference>
<dbReference type="GO" id="GO:0050567">
    <property type="term" value="F:glutaminyl-tRNA synthase (glutamine-hydrolyzing) activity"/>
    <property type="evidence" value="ECO:0007669"/>
    <property type="project" value="UniProtKB-UniRule"/>
</dbReference>
<keyword evidence="3" id="KW-1185">Reference proteome</keyword>
<dbReference type="STRING" id="1941349.STSP1_01633"/>
<evidence type="ECO:0000313" key="2">
    <source>
        <dbReference type="EMBL" id="ARN57234.1"/>
    </source>
</evidence>
<comment type="subunit">
    <text evidence="1">Heterotrimer of A, B and C subunits.</text>
</comment>
<evidence type="ECO:0000313" key="3">
    <source>
        <dbReference type="Proteomes" id="UP000193334"/>
    </source>
</evidence>
<name>A0A1W6LN98_9BACT</name>
<dbReference type="PANTHER" id="PTHR15004">
    <property type="entry name" value="GLUTAMYL-TRNA(GLN) AMIDOTRANSFERASE SUBUNIT C, MITOCHONDRIAL"/>
    <property type="match status" value="1"/>
</dbReference>
<dbReference type="Pfam" id="PF02686">
    <property type="entry name" value="GatC"/>
    <property type="match status" value="1"/>
</dbReference>
<dbReference type="GO" id="GO:0006450">
    <property type="term" value="P:regulation of translational fidelity"/>
    <property type="evidence" value="ECO:0007669"/>
    <property type="project" value="InterPro"/>
</dbReference>
<dbReference type="EC" id="6.3.5.-" evidence="1"/>
<dbReference type="Proteomes" id="UP000193334">
    <property type="component" value="Chromosome"/>
</dbReference>
<dbReference type="Gene3D" id="1.10.20.60">
    <property type="entry name" value="Glu-tRNAGln amidotransferase C subunit, N-terminal domain"/>
    <property type="match status" value="1"/>
</dbReference>
<keyword evidence="1" id="KW-0067">ATP-binding</keyword>
<dbReference type="InterPro" id="IPR036113">
    <property type="entry name" value="Asp/Glu-ADT_sf_sub_c"/>
</dbReference>
<dbReference type="InterPro" id="IPR003837">
    <property type="entry name" value="GatC"/>
</dbReference>
<dbReference type="GO" id="GO:0050566">
    <property type="term" value="F:asparaginyl-tRNA synthase (glutamine-hydrolyzing) activity"/>
    <property type="evidence" value="ECO:0007669"/>
    <property type="project" value="RHEA"/>
</dbReference>
<dbReference type="GO" id="GO:0006412">
    <property type="term" value="P:translation"/>
    <property type="evidence" value="ECO:0007669"/>
    <property type="project" value="UniProtKB-UniRule"/>
</dbReference>
<keyword evidence="1" id="KW-0547">Nucleotide-binding</keyword>
<dbReference type="PANTHER" id="PTHR15004:SF0">
    <property type="entry name" value="GLUTAMYL-TRNA(GLN) AMIDOTRANSFERASE SUBUNIT C, MITOCHONDRIAL"/>
    <property type="match status" value="1"/>
</dbReference>
<dbReference type="GO" id="GO:0070681">
    <property type="term" value="P:glutaminyl-tRNAGln biosynthesis via transamidation"/>
    <property type="evidence" value="ECO:0007669"/>
    <property type="project" value="TreeGrafter"/>
</dbReference>
<dbReference type="SUPFAM" id="SSF141000">
    <property type="entry name" value="Glu-tRNAGln amidotransferase C subunit"/>
    <property type="match status" value="1"/>
</dbReference>
<comment type="similarity">
    <text evidence="1">Belongs to the GatC family.</text>
</comment>
<dbReference type="AlphaFoldDB" id="A0A1W6LN98"/>
<keyword evidence="2" id="KW-0808">Transferase</keyword>
<accession>A0A1W6LN98</accession>
<sequence>MPEMIDEKQVREVAELARLELTEDEVQQFAAQLSDILEYIEKLGELDTESVEPLAHSLLVKNVFREDAPGETLNREAALKNAPHSDGEHFCVPKVLE</sequence>
<dbReference type="RefSeq" id="WP_085755899.1">
    <property type="nucleotide sequence ID" value="NZ_CP021023.1"/>
</dbReference>
<comment type="catalytic activity">
    <reaction evidence="1">
        <text>L-aspartyl-tRNA(Asn) + L-glutamine + ATP + H2O = L-asparaginyl-tRNA(Asn) + L-glutamate + ADP + phosphate + 2 H(+)</text>
        <dbReference type="Rhea" id="RHEA:14513"/>
        <dbReference type="Rhea" id="RHEA-COMP:9674"/>
        <dbReference type="Rhea" id="RHEA-COMP:9677"/>
        <dbReference type="ChEBI" id="CHEBI:15377"/>
        <dbReference type="ChEBI" id="CHEBI:15378"/>
        <dbReference type="ChEBI" id="CHEBI:29985"/>
        <dbReference type="ChEBI" id="CHEBI:30616"/>
        <dbReference type="ChEBI" id="CHEBI:43474"/>
        <dbReference type="ChEBI" id="CHEBI:58359"/>
        <dbReference type="ChEBI" id="CHEBI:78515"/>
        <dbReference type="ChEBI" id="CHEBI:78516"/>
        <dbReference type="ChEBI" id="CHEBI:456216"/>
    </reaction>
</comment>
<dbReference type="GO" id="GO:0005524">
    <property type="term" value="F:ATP binding"/>
    <property type="evidence" value="ECO:0007669"/>
    <property type="project" value="UniProtKB-KW"/>
</dbReference>
<dbReference type="OrthoDB" id="9813938at2"/>
<dbReference type="HAMAP" id="MF_00122">
    <property type="entry name" value="GatC"/>
    <property type="match status" value="1"/>
</dbReference>
<comment type="function">
    <text evidence="1">Allows the formation of correctly charged Asn-tRNA(Asn) or Gln-tRNA(Gln) through the transamidation of misacylated Asp-tRNA(Asn) or Glu-tRNA(Gln) in organisms which lack either or both of asparaginyl-tRNA or glutaminyl-tRNA synthetases. The reaction takes place in the presence of glutamine and ATP through an activated phospho-Asp-tRNA(Asn) or phospho-Glu-tRNA(Gln).</text>
</comment>
<dbReference type="KEGG" id="pbp:STSP1_01633"/>
<keyword evidence="1" id="KW-0648">Protein biosynthesis</keyword>
<gene>
    <name evidence="1 2" type="primary">gatC</name>
    <name evidence="2" type="ORF">STSP1_01633</name>
</gene>
<reference evidence="3" key="1">
    <citation type="submission" date="2017-04" db="EMBL/GenBank/DDBJ databases">
        <title>Comparative genomics and description of representatives of a novel lineage of planctomycetes thriving in anoxic sediments.</title>
        <authorList>
            <person name="Spring S."/>
            <person name="Bunk B."/>
            <person name="Sproer C."/>
        </authorList>
    </citation>
    <scope>NUCLEOTIDE SEQUENCE [LARGE SCALE GENOMIC DNA]</scope>
    <source>
        <strain evidence="3">ST-PulAB-D4</strain>
    </source>
</reference>
<comment type="catalytic activity">
    <reaction evidence="1">
        <text>L-glutamyl-tRNA(Gln) + L-glutamine + ATP + H2O = L-glutaminyl-tRNA(Gln) + L-glutamate + ADP + phosphate + H(+)</text>
        <dbReference type="Rhea" id="RHEA:17521"/>
        <dbReference type="Rhea" id="RHEA-COMP:9681"/>
        <dbReference type="Rhea" id="RHEA-COMP:9684"/>
        <dbReference type="ChEBI" id="CHEBI:15377"/>
        <dbReference type="ChEBI" id="CHEBI:15378"/>
        <dbReference type="ChEBI" id="CHEBI:29985"/>
        <dbReference type="ChEBI" id="CHEBI:30616"/>
        <dbReference type="ChEBI" id="CHEBI:43474"/>
        <dbReference type="ChEBI" id="CHEBI:58359"/>
        <dbReference type="ChEBI" id="CHEBI:78520"/>
        <dbReference type="ChEBI" id="CHEBI:78521"/>
        <dbReference type="ChEBI" id="CHEBI:456216"/>
    </reaction>
</comment>
<dbReference type="GO" id="GO:0016740">
    <property type="term" value="F:transferase activity"/>
    <property type="evidence" value="ECO:0007669"/>
    <property type="project" value="UniProtKB-KW"/>
</dbReference>
<evidence type="ECO:0000256" key="1">
    <source>
        <dbReference type="HAMAP-Rule" id="MF_00122"/>
    </source>
</evidence>
<dbReference type="NCBIfam" id="TIGR00135">
    <property type="entry name" value="gatC"/>
    <property type="match status" value="1"/>
</dbReference>
<proteinExistence type="inferred from homology"/>